<dbReference type="EMBL" id="JABXBU010002227">
    <property type="protein sequence ID" value="KAF8774753.1"/>
    <property type="molecule type" value="Genomic_DNA"/>
</dbReference>
<evidence type="ECO:0000256" key="1">
    <source>
        <dbReference type="SAM" id="SignalP"/>
    </source>
</evidence>
<protein>
    <recommendedName>
        <fullName evidence="4">DUF19 domain-containing protein</fullName>
    </recommendedName>
</protein>
<dbReference type="Proteomes" id="UP000807504">
    <property type="component" value="Unassembled WGS sequence"/>
</dbReference>
<reference evidence="2" key="1">
    <citation type="journal article" date="2020" name="bioRxiv">
        <title>Chromosome-level reference genome of the European wasp spider Argiope bruennichi: a resource for studies on range expansion and evolutionary adaptation.</title>
        <authorList>
            <person name="Sheffer M.M."/>
            <person name="Hoppe A."/>
            <person name="Krehenwinkel H."/>
            <person name="Uhl G."/>
            <person name="Kuss A.W."/>
            <person name="Jensen L."/>
            <person name="Jensen C."/>
            <person name="Gillespie R.G."/>
            <person name="Hoff K.J."/>
            <person name="Prost S."/>
        </authorList>
    </citation>
    <scope>NUCLEOTIDE SEQUENCE</scope>
</reference>
<keyword evidence="1" id="KW-0732">Signal</keyword>
<comment type="caution">
    <text evidence="2">The sequence shown here is derived from an EMBL/GenBank/DDBJ whole genome shotgun (WGS) entry which is preliminary data.</text>
</comment>
<evidence type="ECO:0000313" key="3">
    <source>
        <dbReference type="Proteomes" id="UP000807504"/>
    </source>
</evidence>
<sequence length="229" mass="26165">MWIFAFSIFGIVQGTFAEVDCSTEPFLERDRPKLLSYIPQEISEYNRLCPKVPAFLRCLKEFQDECAGMAHIFESQEYYDGIYGAFSDLCEKGTLFNTVAIEHLRCFNETFTKTSCPEKMKAITGPYRTVEKSTVDEYEYSLPIEIMCLQDILESSCIAAEIGRNCGQVALEATLEFLRRTFYVEEICGTKSAEYLLTNLDEFTLDKEQRELVIATLGNIIIARGKDTM</sequence>
<feature type="chain" id="PRO_5035928114" description="DUF19 domain-containing protein" evidence="1">
    <location>
        <begin position="18"/>
        <end position="229"/>
    </location>
</feature>
<name>A0A8T0EL10_ARGBR</name>
<proteinExistence type="predicted"/>
<organism evidence="2 3">
    <name type="scientific">Argiope bruennichi</name>
    <name type="common">Wasp spider</name>
    <name type="synonym">Aranea bruennichi</name>
    <dbReference type="NCBI Taxonomy" id="94029"/>
    <lineage>
        <taxon>Eukaryota</taxon>
        <taxon>Metazoa</taxon>
        <taxon>Ecdysozoa</taxon>
        <taxon>Arthropoda</taxon>
        <taxon>Chelicerata</taxon>
        <taxon>Arachnida</taxon>
        <taxon>Araneae</taxon>
        <taxon>Araneomorphae</taxon>
        <taxon>Entelegynae</taxon>
        <taxon>Araneoidea</taxon>
        <taxon>Araneidae</taxon>
        <taxon>Argiope</taxon>
    </lineage>
</organism>
<evidence type="ECO:0008006" key="4">
    <source>
        <dbReference type="Google" id="ProtNLM"/>
    </source>
</evidence>
<gene>
    <name evidence="2" type="ORF">HNY73_017272</name>
</gene>
<evidence type="ECO:0000313" key="2">
    <source>
        <dbReference type="EMBL" id="KAF8774753.1"/>
    </source>
</evidence>
<accession>A0A8T0EL10</accession>
<feature type="signal peptide" evidence="1">
    <location>
        <begin position="1"/>
        <end position="17"/>
    </location>
</feature>
<dbReference type="AlphaFoldDB" id="A0A8T0EL10"/>
<keyword evidence="3" id="KW-1185">Reference proteome</keyword>
<reference evidence="2" key="2">
    <citation type="submission" date="2020-06" db="EMBL/GenBank/DDBJ databases">
        <authorList>
            <person name="Sheffer M."/>
        </authorList>
    </citation>
    <scope>NUCLEOTIDE SEQUENCE</scope>
</reference>